<name>A0A1G9LHD3_9PROT</name>
<dbReference type="OrthoDB" id="7630408at2"/>
<gene>
    <name evidence="1" type="ORF">SAMN04488568_10158</name>
</gene>
<evidence type="ECO:0000313" key="2">
    <source>
        <dbReference type="Proteomes" id="UP000199759"/>
    </source>
</evidence>
<evidence type="ECO:0000313" key="1">
    <source>
        <dbReference type="EMBL" id="SDL61314.1"/>
    </source>
</evidence>
<dbReference type="Proteomes" id="UP000199759">
    <property type="component" value="Unassembled WGS sequence"/>
</dbReference>
<organism evidence="1 2">
    <name type="scientific">Maricaulis salignorans</name>
    <dbReference type="NCBI Taxonomy" id="144026"/>
    <lineage>
        <taxon>Bacteria</taxon>
        <taxon>Pseudomonadati</taxon>
        <taxon>Pseudomonadota</taxon>
        <taxon>Alphaproteobacteria</taxon>
        <taxon>Maricaulales</taxon>
        <taxon>Maricaulaceae</taxon>
        <taxon>Maricaulis</taxon>
    </lineage>
</organism>
<keyword evidence="2" id="KW-1185">Reference proteome</keyword>
<dbReference type="AlphaFoldDB" id="A0A1G9LHD3"/>
<proteinExistence type="predicted"/>
<accession>A0A1G9LHD3</accession>
<protein>
    <recommendedName>
        <fullName evidence="3">Methyltransferase domain-containing protein</fullName>
    </recommendedName>
</protein>
<reference evidence="1 2" key="1">
    <citation type="submission" date="2016-10" db="EMBL/GenBank/DDBJ databases">
        <authorList>
            <person name="de Groot N.N."/>
        </authorList>
    </citation>
    <scope>NUCLEOTIDE SEQUENCE [LARGE SCALE GENOMIC DNA]</scope>
    <source>
        <strain evidence="1 2">DSM 16077</strain>
    </source>
</reference>
<sequence>MMMQTAIAAGTTRRMPAKRARIEDDIIADYLAMLIKPGDKTLQIGGSELGTVFLQRGAFHQVIAPLADIDQLQTHCERRSVKTDRLSQQPGKAPEHDRSQLDAALIGSDLGFPAMAGNWRQIAGRMKLGGVLVLMGAGHGSAARLADALMSDEGWTLQEMIAGDVAVFRKTSVLDDAETRARLLEAGNPRRVPRGLKPGLVAGVMRTLFGTRLNSRTRALARRSR</sequence>
<evidence type="ECO:0008006" key="3">
    <source>
        <dbReference type="Google" id="ProtNLM"/>
    </source>
</evidence>
<dbReference type="EMBL" id="FNHG01000001">
    <property type="protein sequence ID" value="SDL61314.1"/>
    <property type="molecule type" value="Genomic_DNA"/>
</dbReference>